<dbReference type="GO" id="GO:0015293">
    <property type="term" value="F:symporter activity"/>
    <property type="evidence" value="ECO:0007669"/>
    <property type="project" value="UniProtKB-KW"/>
</dbReference>
<feature type="transmembrane region" description="Helical" evidence="7">
    <location>
        <begin position="240"/>
        <end position="265"/>
    </location>
</feature>
<protein>
    <recommendedName>
        <fullName evidence="10">Na+/H+-dicarboxylate symporter</fullName>
    </recommendedName>
</protein>
<evidence type="ECO:0000256" key="2">
    <source>
        <dbReference type="ARBA" id="ARBA00022448"/>
    </source>
</evidence>
<dbReference type="RefSeq" id="WP_145083155.1">
    <property type="nucleotide sequence ID" value="NZ_VLKH01000005.1"/>
</dbReference>
<dbReference type="PANTHER" id="PTHR42865">
    <property type="entry name" value="PROTON/GLUTAMATE-ASPARTATE SYMPORTER"/>
    <property type="match status" value="1"/>
</dbReference>
<sequence>MNLNIDVTSYLALLAALVLIGILALMAKKEIYFGIRTITALGLGIGLGILFRGKLDLVQPIGKIYVSLISAFVLPLLFFGVVSSISALDNIQRLKTIGMKSVAWLTANTAIASGLTVVTALMLFVGKGAEVSLPTDYVPKEVPAFTQVIIDLFPKNIIAQASNNAIVPVILFSVIIGIAFVSLSSENEKDAKPFKDFIDSGSKIIYKVISYIIELTPYAVLALVASAVSNNGPDKLLPLLSVLLIAYALCFVQTFIVSGAMIAFVAKLNPFKFFKHIWPAQVVAFTSQSSIGTIPVTVKSLKNSGVSESIASFVAPLGANMGMPGCAGIWPTLLAVFAINALGIEYSVSQYVILIALTTVVSIGTVGVPGTSTITTTAVFAAAGLPIEIIVLMTPISSIVDMARTATNVTAAATSSLLVAKSENELDIDMYNGKVLQS</sequence>
<evidence type="ECO:0000313" key="8">
    <source>
        <dbReference type="EMBL" id="TWH79825.1"/>
    </source>
</evidence>
<dbReference type="PRINTS" id="PR00173">
    <property type="entry name" value="EDTRNSPORT"/>
</dbReference>
<feature type="transmembrane region" description="Helical" evidence="7">
    <location>
        <begin position="374"/>
        <end position="394"/>
    </location>
</feature>
<evidence type="ECO:0000313" key="9">
    <source>
        <dbReference type="Proteomes" id="UP000315343"/>
    </source>
</evidence>
<feature type="transmembrane region" description="Helical" evidence="7">
    <location>
        <begin position="102"/>
        <end position="125"/>
    </location>
</feature>
<feature type="transmembrane region" description="Helical" evidence="7">
    <location>
        <begin position="204"/>
        <end position="228"/>
    </location>
</feature>
<dbReference type="SUPFAM" id="SSF118215">
    <property type="entry name" value="Proton glutamate symport protein"/>
    <property type="match status" value="1"/>
</dbReference>
<dbReference type="AlphaFoldDB" id="A0A562JAA7"/>
<evidence type="ECO:0008006" key="10">
    <source>
        <dbReference type="Google" id="ProtNLM"/>
    </source>
</evidence>
<keyword evidence="3" id="KW-1003">Cell membrane</keyword>
<keyword evidence="9" id="KW-1185">Reference proteome</keyword>
<dbReference type="EMBL" id="VLKH01000005">
    <property type="protein sequence ID" value="TWH79825.1"/>
    <property type="molecule type" value="Genomic_DNA"/>
</dbReference>
<feature type="transmembrane region" description="Helical" evidence="7">
    <location>
        <begin position="165"/>
        <end position="183"/>
    </location>
</feature>
<evidence type="ECO:0000256" key="5">
    <source>
        <dbReference type="ARBA" id="ARBA00022989"/>
    </source>
</evidence>
<gene>
    <name evidence="8" type="ORF">LY60_02144</name>
</gene>
<feature type="transmembrane region" description="Helical" evidence="7">
    <location>
        <begin position="64"/>
        <end position="82"/>
    </location>
</feature>
<dbReference type="Gene3D" id="1.10.3860.10">
    <property type="entry name" value="Sodium:dicarboxylate symporter"/>
    <property type="match status" value="1"/>
</dbReference>
<keyword evidence="4 7" id="KW-0812">Transmembrane</keyword>
<evidence type="ECO:0000256" key="6">
    <source>
        <dbReference type="ARBA" id="ARBA00023136"/>
    </source>
</evidence>
<dbReference type="Pfam" id="PF00375">
    <property type="entry name" value="SDF"/>
    <property type="match status" value="1"/>
</dbReference>
<evidence type="ECO:0000256" key="3">
    <source>
        <dbReference type="ARBA" id="ARBA00022475"/>
    </source>
</evidence>
<keyword evidence="2" id="KW-0813">Transport</keyword>
<reference evidence="8 9" key="1">
    <citation type="submission" date="2019-07" db="EMBL/GenBank/DDBJ databases">
        <title>Genomic Encyclopedia of Type Strains, Phase I: the one thousand microbial genomes (KMG-I) project.</title>
        <authorList>
            <person name="Kyrpides N."/>
        </authorList>
    </citation>
    <scope>NUCLEOTIDE SEQUENCE [LARGE SCALE GENOMIC DNA]</scope>
    <source>
        <strain evidence="8 9">DSM 13558</strain>
    </source>
</reference>
<evidence type="ECO:0000256" key="1">
    <source>
        <dbReference type="ARBA" id="ARBA00004651"/>
    </source>
</evidence>
<feature type="transmembrane region" description="Helical" evidence="7">
    <location>
        <begin position="318"/>
        <end position="339"/>
    </location>
</feature>
<proteinExistence type="predicted"/>
<dbReference type="GO" id="GO:0005886">
    <property type="term" value="C:plasma membrane"/>
    <property type="evidence" value="ECO:0007669"/>
    <property type="project" value="UniProtKB-SubCell"/>
</dbReference>
<keyword evidence="5 7" id="KW-1133">Transmembrane helix</keyword>
<feature type="transmembrane region" description="Helical" evidence="7">
    <location>
        <begin position="351"/>
        <end position="368"/>
    </location>
</feature>
<dbReference type="PANTHER" id="PTHR42865:SF7">
    <property type="entry name" value="PROTON_GLUTAMATE-ASPARTATE SYMPORTER"/>
    <property type="match status" value="1"/>
</dbReference>
<dbReference type="InterPro" id="IPR036458">
    <property type="entry name" value="Na:dicarbo_symporter_sf"/>
</dbReference>
<evidence type="ECO:0000256" key="4">
    <source>
        <dbReference type="ARBA" id="ARBA00022692"/>
    </source>
</evidence>
<organism evidence="8 9">
    <name type="scientific">Sedimentibacter saalensis</name>
    <dbReference type="NCBI Taxonomy" id="130788"/>
    <lineage>
        <taxon>Bacteria</taxon>
        <taxon>Bacillati</taxon>
        <taxon>Bacillota</taxon>
        <taxon>Tissierellia</taxon>
        <taxon>Sedimentibacter</taxon>
    </lineage>
</organism>
<comment type="caution">
    <text evidence="8">The sequence shown here is derived from an EMBL/GenBank/DDBJ whole genome shotgun (WGS) entry which is preliminary data.</text>
</comment>
<evidence type="ECO:0000256" key="7">
    <source>
        <dbReference type="SAM" id="Phobius"/>
    </source>
</evidence>
<feature type="transmembrane region" description="Helical" evidence="7">
    <location>
        <begin position="7"/>
        <end position="26"/>
    </location>
</feature>
<keyword evidence="6 7" id="KW-0472">Membrane</keyword>
<accession>A0A562JAA7</accession>
<name>A0A562JAA7_9FIRM</name>
<comment type="subcellular location">
    <subcellularLocation>
        <location evidence="1">Cell membrane</location>
        <topology evidence="1">Multi-pass membrane protein</topology>
    </subcellularLocation>
</comment>
<feature type="transmembrane region" description="Helical" evidence="7">
    <location>
        <begin position="277"/>
        <end position="298"/>
    </location>
</feature>
<feature type="transmembrane region" description="Helical" evidence="7">
    <location>
        <begin position="33"/>
        <end position="52"/>
    </location>
</feature>
<dbReference type="Proteomes" id="UP000315343">
    <property type="component" value="Unassembled WGS sequence"/>
</dbReference>
<dbReference type="InterPro" id="IPR001991">
    <property type="entry name" value="Na-dicarboxylate_symporter"/>
</dbReference>
<dbReference type="OrthoDB" id="7778689at2"/>